<keyword evidence="2" id="KW-1185">Reference proteome</keyword>
<dbReference type="AlphaFoldDB" id="A0A8E2EPJ3"/>
<protein>
    <submittedName>
        <fullName evidence="1">Uncharacterized protein</fullName>
    </submittedName>
</protein>
<dbReference type="Proteomes" id="UP000250140">
    <property type="component" value="Unassembled WGS sequence"/>
</dbReference>
<proteinExistence type="predicted"/>
<reference evidence="1 2" key="1">
    <citation type="journal article" date="2016" name="Nat. Commun.">
        <title>Ectomycorrhizal ecology is imprinted in the genome of the dominant symbiotic fungus Cenococcum geophilum.</title>
        <authorList>
            <consortium name="DOE Joint Genome Institute"/>
            <person name="Peter M."/>
            <person name="Kohler A."/>
            <person name="Ohm R.A."/>
            <person name="Kuo A."/>
            <person name="Krutzmann J."/>
            <person name="Morin E."/>
            <person name="Arend M."/>
            <person name="Barry K.W."/>
            <person name="Binder M."/>
            <person name="Choi C."/>
            <person name="Clum A."/>
            <person name="Copeland A."/>
            <person name="Grisel N."/>
            <person name="Haridas S."/>
            <person name="Kipfer T."/>
            <person name="LaButti K."/>
            <person name="Lindquist E."/>
            <person name="Lipzen A."/>
            <person name="Maire R."/>
            <person name="Meier B."/>
            <person name="Mihaltcheva S."/>
            <person name="Molinier V."/>
            <person name="Murat C."/>
            <person name="Poggeler S."/>
            <person name="Quandt C.A."/>
            <person name="Sperisen C."/>
            <person name="Tritt A."/>
            <person name="Tisserant E."/>
            <person name="Crous P.W."/>
            <person name="Henrissat B."/>
            <person name="Nehls U."/>
            <person name="Egli S."/>
            <person name="Spatafora J.W."/>
            <person name="Grigoriev I.V."/>
            <person name="Martin F.M."/>
        </authorList>
    </citation>
    <scope>NUCLEOTIDE SEQUENCE [LARGE SCALE GENOMIC DNA]</scope>
    <source>
        <strain evidence="1 2">CBS 207.34</strain>
    </source>
</reference>
<gene>
    <name evidence="1" type="ORF">AOQ84DRAFT_179898</name>
</gene>
<accession>A0A8E2EPJ3</accession>
<dbReference type="EMBL" id="KV750932">
    <property type="protein sequence ID" value="OCL02536.1"/>
    <property type="molecule type" value="Genomic_DNA"/>
</dbReference>
<organism evidence="1 2">
    <name type="scientific">Glonium stellatum</name>
    <dbReference type="NCBI Taxonomy" id="574774"/>
    <lineage>
        <taxon>Eukaryota</taxon>
        <taxon>Fungi</taxon>
        <taxon>Dikarya</taxon>
        <taxon>Ascomycota</taxon>
        <taxon>Pezizomycotina</taxon>
        <taxon>Dothideomycetes</taxon>
        <taxon>Pleosporomycetidae</taxon>
        <taxon>Gloniales</taxon>
        <taxon>Gloniaceae</taxon>
        <taxon>Glonium</taxon>
    </lineage>
</organism>
<sequence length="85" mass="9734">MCGKGLKRTSRVWSRVLRRHHSSQWQCLKVCFMALERAFAVLTAPRAKTKARVETVWAYETVTSTTTITRTYSLFLNTAIARARG</sequence>
<name>A0A8E2EPJ3_9PEZI</name>
<evidence type="ECO:0000313" key="2">
    <source>
        <dbReference type="Proteomes" id="UP000250140"/>
    </source>
</evidence>
<evidence type="ECO:0000313" key="1">
    <source>
        <dbReference type="EMBL" id="OCL02536.1"/>
    </source>
</evidence>